<dbReference type="EMBL" id="FPCH01000001">
    <property type="protein sequence ID" value="SFV30041.1"/>
    <property type="molecule type" value="Genomic_DNA"/>
</dbReference>
<dbReference type="InterPro" id="IPR036396">
    <property type="entry name" value="Cyt_P450_sf"/>
</dbReference>
<dbReference type="Gene3D" id="1.10.630.10">
    <property type="entry name" value="Cytochrome P450"/>
    <property type="match status" value="1"/>
</dbReference>
<dbReference type="GO" id="GO:0016705">
    <property type="term" value="F:oxidoreductase activity, acting on paired donors, with incorporation or reduction of molecular oxygen"/>
    <property type="evidence" value="ECO:0007669"/>
    <property type="project" value="InterPro"/>
</dbReference>
<dbReference type="PROSITE" id="PS00086">
    <property type="entry name" value="CYTOCHROME_P450"/>
    <property type="match status" value="1"/>
</dbReference>
<organism evidence="1 2">
    <name type="scientific">Hyphomicrobium facile</name>
    <dbReference type="NCBI Taxonomy" id="51670"/>
    <lineage>
        <taxon>Bacteria</taxon>
        <taxon>Pseudomonadati</taxon>
        <taxon>Pseudomonadota</taxon>
        <taxon>Alphaproteobacteria</taxon>
        <taxon>Hyphomicrobiales</taxon>
        <taxon>Hyphomicrobiaceae</taxon>
        <taxon>Hyphomicrobium</taxon>
    </lineage>
</organism>
<dbReference type="STRING" id="51670.SAMN04488557_1396"/>
<name>A0A1I7N5X6_9HYPH</name>
<keyword evidence="2" id="KW-1185">Reference proteome</keyword>
<evidence type="ECO:0000313" key="2">
    <source>
        <dbReference type="Proteomes" id="UP000199423"/>
    </source>
</evidence>
<dbReference type="GO" id="GO:0005506">
    <property type="term" value="F:iron ion binding"/>
    <property type="evidence" value="ECO:0007669"/>
    <property type="project" value="InterPro"/>
</dbReference>
<dbReference type="Proteomes" id="UP000199423">
    <property type="component" value="Unassembled WGS sequence"/>
</dbReference>
<evidence type="ECO:0008006" key="3">
    <source>
        <dbReference type="Google" id="ProtNLM"/>
    </source>
</evidence>
<gene>
    <name evidence="1" type="ORF">SAMN04488557_1396</name>
</gene>
<dbReference type="GO" id="GO:0004497">
    <property type="term" value="F:monooxygenase activity"/>
    <property type="evidence" value="ECO:0007669"/>
    <property type="project" value="InterPro"/>
</dbReference>
<dbReference type="InterPro" id="IPR017972">
    <property type="entry name" value="Cyt_P450_CS"/>
</dbReference>
<proteinExistence type="predicted"/>
<protein>
    <recommendedName>
        <fullName evidence="3">Cytochrome P450</fullName>
    </recommendedName>
</protein>
<dbReference type="SUPFAM" id="SSF48264">
    <property type="entry name" value="Cytochrome P450"/>
    <property type="match status" value="1"/>
</dbReference>
<reference evidence="2" key="1">
    <citation type="submission" date="2016-10" db="EMBL/GenBank/DDBJ databases">
        <authorList>
            <person name="Varghese N."/>
            <person name="Submissions S."/>
        </authorList>
    </citation>
    <scope>NUCLEOTIDE SEQUENCE [LARGE SCALE GENOMIC DNA]</scope>
    <source>
        <strain evidence="2">DSM 1565</strain>
    </source>
</reference>
<accession>A0A1I7N5X6</accession>
<dbReference type="GO" id="GO:0020037">
    <property type="term" value="F:heme binding"/>
    <property type="evidence" value="ECO:0007669"/>
    <property type="project" value="InterPro"/>
</dbReference>
<sequence length="311" mass="34968">MKSVQDAAIAKAIILSRDFGTYSMADRYRDLAERTKLDFSPAIRLLDCLPVFIDGDVHQRVRKAMAKQISKTKDCQLAASREQLAILFERVFRKNTQIELVEEFSKPLWRAISASIVPPNSEALDLVDEIPTLFSPILSLRERIRISDRIGAYLGADPEEGDDRLFLLGLAALGARPFVGTLSLSLYEVFKENPKARMCDLAWPRLYPSSSLRYVDRICGKEVEVDKSAFHPGERVRCFTQSADYSNEENTHALFGYGAHTCLGKSISEKVWGLVVEAFSRSDLRAEPLTIAMCPHNDPFLMPTQIHIALT</sequence>
<evidence type="ECO:0000313" key="1">
    <source>
        <dbReference type="EMBL" id="SFV30041.1"/>
    </source>
</evidence>
<dbReference type="AlphaFoldDB" id="A0A1I7N5X6"/>